<dbReference type="Proteomes" id="UP001281147">
    <property type="component" value="Unassembled WGS sequence"/>
</dbReference>
<sequence length="651" mass="70446">MASTTTLSLFPSAQPRKSSLKKSRPAEVMNGAPGELQRVSVQIYTKPNLPPLIVEPAKNHIKHSLFCEPPSADHNTSNRGIPRRHYSARRRSSRASSMTSTSPLIDLITPDSDVDRTLPSPVYERPGLSVPPKAKLQRLNVPSSISTQPPTDLDLLTSPGGDTVSPLPDKTRFSNVSPRLAEFPTTQSLRSVSPTLARSNSTGTIVPPYSPPSMKSMFPEYDPTRPLQEQHYYPTARSPTPTLPHEKISKLGGPVEQVQTLQRLDSGVALLEDYEHIPRANSDDLLAIWNASCGIFPVPGRKVQLGLLQPRDQGTSLAVGTAQGEKLYSMDKNSVHASSKQSKAPKQLFIKKHRPQDQTAPPSPVAQLALPEADKSNKDRESDVVSIFPQMAAVNAIANVANSPVAASIAYFDPAAKSPEAARLAQDAVAEAQNRHRCELIRTTRKRDSLGAVTATYRLEHPFLGSFAITVTKSTVGRHPRDPRAKISLHHPSATPAAVSAETLVLAFLDFSRDACVLDTPGLLALEGSYIIDTVICALLAVAVIENDAIKAETLIFDAPPKTPLPRPKQNSRTNSRQSSSLGQSKSSSRWSRRDKRKAKFEGEQVDLPIVSRGTLALLGFSFKTAVLVLETGVKVTAGVVVGISRLASKT</sequence>
<evidence type="ECO:0000313" key="2">
    <source>
        <dbReference type="Proteomes" id="UP001281147"/>
    </source>
</evidence>
<name>A0ACC3MWV3_9PEZI</name>
<accession>A0ACC3MWV3</accession>
<gene>
    <name evidence="1" type="ORF">LTR37_013296</name>
</gene>
<comment type="caution">
    <text evidence="1">The sequence shown here is derived from an EMBL/GenBank/DDBJ whole genome shotgun (WGS) entry which is preliminary data.</text>
</comment>
<reference evidence="1" key="1">
    <citation type="submission" date="2023-07" db="EMBL/GenBank/DDBJ databases">
        <title>Black Yeasts Isolated from many extreme environments.</title>
        <authorList>
            <person name="Coleine C."/>
            <person name="Stajich J.E."/>
            <person name="Selbmann L."/>
        </authorList>
    </citation>
    <scope>NUCLEOTIDE SEQUENCE</scope>
    <source>
        <strain evidence="1">CCFEE 5714</strain>
    </source>
</reference>
<organism evidence="1 2">
    <name type="scientific">Vermiconidia calcicola</name>
    <dbReference type="NCBI Taxonomy" id="1690605"/>
    <lineage>
        <taxon>Eukaryota</taxon>
        <taxon>Fungi</taxon>
        <taxon>Dikarya</taxon>
        <taxon>Ascomycota</taxon>
        <taxon>Pezizomycotina</taxon>
        <taxon>Dothideomycetes</taxon>
        <taxon>Dothideomycetidae</taxon>
        <taxon>Mycosphaerellales</taxon>
        <taxon>Extremaceae</taxon>
        <taxon>Vermiconidia</taxon>
    </lineage>
</organism>
<protein>
    <submittedName>
        <fullName evidence="1">Uncharacterized protein</fullName>
    </submittedName>
</protein>
<dbReference type="EMBL" id="JAUTXU010000129">
    <property type="protein sequence ID" value="KAK3705479.1"/>
    <property type="molecule type" value="Genomic_DNA"/>
</dbReference>
<proteinExistence type="predicted"/>
<keyword evidence="2" id="KW-1185">Reference proteome</keyword>
<evidence type="ECO:0000313" key="1">
    <source>
        <dbReference type="EMBL" id="KAK3705479.1"/>
    </source>
</evidence>